<reference evidence="1 2" key="1">
    <citation type="submission" date="2024-10" db="EMBL/GenBank/DDBJ databases">
        <title>The Natural Products Discovery Center: Release of the First 8490 Sequenced Strains for Exploring Actinobacteria Biosynthetic Diversity.</title>
        <authorList>
            <person name="Kalkreuter E."/>
            <person name="Kautsar S.A."/>
            <person name="Yang D."/>
            <person name="Bader C.D."/>
            <person name="Teijaro C.N."/>
            <person name="Fluegel L."/>
            <person name="Davis C.M."/>
            <person name="Simpson J.R."/>
            <person name="Lauterbach L."/>
            <person name="Steele A.D."/>
            <person name="Gui C."/>
            <person name="Meng S."/>
            <person name="Li G."/>
            <person name="Viehrig K."/>
            <person name="Ye F."/>
            <person name="Su P."/>
            <person name="Kiefer A.F."/>
            <person name="Nichols A."/>
            <person name="Cepeda A.J."/>
            <person name="Yan W."/>
            <person name="Fan B."/>
            <person name="Jiang Y."/>
            <person name="Adhikari A."/>
            <person name="Zheng C.-J."/>
            <person name="Schuster L."/>
            <person name="Cowan T.M."/>
            <person name="Smanski M.J."/>
            <person name="Chevrette M.G."/>
            <person name="De Carvalho L.P.S."/>
            <person name="Shen B."/>
        </authorList>
    </citation>
    <scope>NUCLEOTIDE SEQUENCE [LARGE SCALE GENOMIC DNA]</scope>
    <source>
        <strain evidence="1 2">NPDC087581</strain>
    </source>
</reference>
<accession>A0ABW8DTJ6</accession>
<evidence type="ECO:0000313" key="1">
    <source>
        <dbReference type="EMBL" id="MFJ2676925.1"/>
    </source>
</evidence>
<evidence type="ECO:0000313" key="2">
    <source>
        <dbReference type="Proteomes" id="UP001617213"/>
    </source>
</evidence>
<organism evidence="1 2">
    <name type="scientific">Pseudomonas sivasensis</name>
    <dbReference type="NCBI Taxonomy" id="1880678"/>
    <lineage>
        <taxon>Bacteria</taxon>
        <taxon>Pseudomonadati</taxon>
        <taxon>Pseudomonadota</taxon>
        <taxon>Gammaproteobacteria</taxon>
        <taxon>Pseudomonadales</taxon>
        <taxon>Pseudomonadaceae</taxon>
        <taxon>Pseudomonas</taxon>
    </lineage>
</organism>
<sequence length="316" mass="36182">MISPVSTPASAVLNTAVLFLVFNRLDSSKKVFQAIREAKPPRLYIAADGARAEREGETEKVQELRNYLVSSVDWPCEVKTLFRDTNLGCKYAVSGAISWFFDHEEQGIILEDDCLPSQSFFGYCESLLNKYNDDESVFLISGDGRATQNVSITNDYSFVKYPMIWGWASWARVWKQYDPELSEWPSTKAEVIPRVSVRKATRQFWSIAFESMFNKKIDTWDFQFVFLLLKNSARCIVPRVNLITNIGFGEGATHTHDASSESANLPRFEIPLPLKHDGYDLESARLNEFYDRVEFSQPSLVSRIIRKVKALWRGLN</sequence>
<dbReference type="Gene3D" id="3.90.550.10">
    <property type="entry name" value="Spore Coat Polysaccharide Biosynthesis Protein SpsA, Chain A"/>
    <property type="match status" value="1"/>
</dbReference>
<dbReference type="SUPFAM" id="SSF53448">
    <property type="entry name" value="Nucleotide-diphospho-sugar transferases"/>
    <property type="match status" value="1"/>
</dbReference>
<name>A0ABW8DTJ6_9PSED</name>
<gene>
    <name evidence="1" type="ORF">ACIOWJ_02305</name>
</gene>
<dbReference type="EMBL" id="JBIUWZ010000002">
    <property type="protein sequence ID" value="MFJ2676925.1"/>
    <property type="molecule type" value="Genomic_DNA"/>
</dbReference>
<protein>
    <submittedName>
        <fullName evidence="1">Glycosyltransferase family 2 protein</fullName>
    </submittedName>
</protein>
<dbReference type="InterPro" id="IPR029044">
    <property type="entry name" value="Nucleotide-diphossugar_trans"/>
</dbReference>
<dbReference type="Proteomes" id="UP001617213">
    <property type="component" value="Unassembled WGS sequence"/>
</dbReference>
<dbReference type="RefSeq" id="WP_401379886.1">
    <property type="nucleotide sequence ID" value="NZ_JBIUWZ010000002.1"/>
</dbReference>
<proteinExistence type="predicted"/>
<comment type="caution">
    <text evidence="1">The sequence shown here is derived from an EMBL/GenBank/DDBJ whole genome shotgun (WGS) entry which is preliminary data.</text>
</comment>
<keyword evidence="2" id="KW-1185">Reference proteome</keyword>